<organism evidence="1 2">
    <name type="scientific">Cetraspora pellucida</name>
    <dbReference type="NCBI Taxonomy" id="1433469"/>
    <lineage>
        <taxon>Eukaryota</taxon>
        <taxon>Fungi</taxon>
        <taxon>Fungi incertae sedis</taxon>
        <taxon>Mucoromycota</taxon>
        <taxon>Glomeromycotina</taxon>
        <taxon>Glomeromycetes</taxon>
        <taxon>Diversisporales</taxon>
        <taxon>Gigasporaceae</taxon>
        <taxon>Cetraspora</taxon>
    </lineage>
</organism>
<dbReference type="Proteomes" id="UP000789366">
    <property type="component" value="Unassembled WGS sequence"/>
</dbReference>
<accession>A0ACA9Q5A5</accession>
<comment type="caution">
    <text evidence="1">The sequence shown here is derived from an EMBL/GenBank/DDBJ whole genome shotgun (WGS) entry which is preliminary data.</text>
</comment>
<keyword evidence="2" id="KW-1185">Reference proteome</keyword>
<sequence length="110" mass="12838">QKWAITLISKDVSARMPWHDISIGFTGSPAVDVANHFIERWNYIKSRNVVNHFIRCSHPFLKKTENDEFPEEDIRSYNYFNETAKVDITKGFNSPGVFADYRRGATLYLH</sequence>
<feature type="non-terminal residue" evidence="1">
    <location>
        <position position="1"/>
    </location>
</feature>
<reference evidence="1" key="1">
    <citation type="submission" date="2021-06" db="EMBL/GenBank/DDBJ databases">
        <authorList>
            <person name="Kallberg Y."/>
            <person name="Tangrot J."/>
            <person name="Rosling A."/>
        </authorList>
    </citation>
    <scope>NUCLEOTIDE SEQUENCE</scope>
    <source>
        <strain evidence="1">28 12/20/2015</strain>
    </source>
</reference>
<proteinExistence type="predicted"/>
<name>A0ACA9Q5A5_9GLOM</name>
<dbReference type="EMBL" id="CAJVPW010035822">
    <property type="protein sequence ID" value="CAG8736442.1"/>
    <property type="molecule type" value="Genomic_DNA"/>
</dbReference>
<gene>
    <name evidence="1" type="ORF">SPELUC_LOCUS13475</name>
</gene>
<evidence type="ECO:0000313" key="2">
    <source>
        <dbReference type="Proteomes" id="UP000789366"/>
    </source>
</evidence>
<evidence type="ECO:0000313" key="1">
    <source>
        <dbReference type="EMBL" id="CAG8736442.1"/>
    </source>
</evidence>
<protein>
    <submittedName>
        <fullName evidence="1">13946_t:CDS:1</fullName>
    </submittedName>
</protein>